<feature type="compositionally biased region" description="Low complexity" evidence="1">
    <location>
        <begin position="112"/>
        <end position="131"/>
    </location>
</feature>
<feature type="compositionally biased region" description="Polar residues" evidence="1">
    <location>
        <begin position="1"/>
        <end position="29"/>
    </location>
</feature>
<dbReference type="GO" id="GO:0005737">
    <property type="term" value="C:cytoplasm"/>
    <property type="evidence" value="ECO:0007669"/>
    <property type="project" value="TreeGrafter"/>
</dbReference>
<organism evidence="2 3">
    <name type="scientific">Favolaschia claudopus</name>
    <dbReference type="NCBI Taxonomy" id="2862362"/>
    <lineage>
        <taxon>Eukaryota</taxon>
        <taxon>Fungi</taxon>
        <taxon>Dikarya</taxon>
        <taxon>Basidiomycota</taxon>
        <taxon>Agaricomycotina</taxon>
        <taxon>Agaricomycetes</taxon>
        <taxon>Agaricomycetidae</taxon>
        <taxon>Agaricales</taxon>
        <taxon>Marasmiineae</taxon>
        <taxon>Mycenaceae</taxon>
        <taxon>Favolaschia</taxon>
    </lineage>
</organism>
<protein>
    <submittedName>
        <fullName evidence="2">Uncharacterized protein</fullName>
    </submittedName>
</protein>
<dbReference type="EMBL" id="JAWWNJ010000034">
    <property type="protein sequence ID" value="KAK7024709.1"/>
    <property type="molecule type" value="Genomic_DNA"/>
</dbReference>
<dbReference type="PANTHER" id="PTHR28031:SF1">
    <property type="entry name" value="PROLINE-RICH PROTEIN HUA1"/>
    <property type="match status" value="1"/>
</dbReference>
<dbReference type="Proteomes" id="UP001362999">
    <property type="component" value="Unassembled WGS sequence"/>
</dbReference>
<feature type="compositionally biased region" description="Gly residues" evidence="1">
    <location>
        <begin position="262"/>
        <end position="272"/>
    </location>
</feature>
<feature type="compositionally biased region" description="Pro residues" evidence="1">
    <location>
        <begin position="192"/>
        <end position="202"/>
    </location>
</feature>
<dbReference type="InterPro" id="IPR038910">
    <property type="entry name" value="Hua1-like"/>
</dbReference>
<feature type="region of interest" description="Disordered" evidence="1">
    <location>
        <begin position="1"/>
        <end position="291"/>
    </location>
</feature>
<feature type="region of interest" description="Disordered" evidence="1">
    <location>
        <begin position="371"/>
        <end position="409"/>
    </location>
</feature>
<dbReference type="PANTHER" id="PTHR28031">
    <property type="entry name" value="PROLINE-RICH PROTEIN HUA1"/>
    <property type="match status" value="1"/>
</dbReference>
<evidence type="ECO:0000256" key="1">
    <source>
        <dbReference type="SAM" id="MobiDB-lite"/>
    </source>
</evidence>
<proteinExistence type="predicted"/>
<feature type="compositionally biased region" description="Gly residues" evidence="1">
    <location>
        <begin position="237"/>
        <end position="247"/>
    </location>
</feature>
<accession>A0AAW0BF13</accession>
<evidence type="ECO:0000313" key="2">
    <source>
        <dbReference type="EMBL" id="KAK7024709.1"/>
    </source>
</evidence>
<dbReference type="AlphaFoldDB" id="A0AAW0BF13"/>
<name>A0AAW0BF13_9AGAR</name>
<reference evidence="2 3" key="1">
    <citation type="journal article" date="2024" name="J Genomics">
        <title>Draft genome sequencing and assembly of Favolaschia claudopus CIRM-BRFM 2984 isolated from oak limbs.</title>
        <authorList>
            <person name="Navarro D."/>
            <person name="Drula E."/>
            <person name="Chaduli D."/>
            <person name="Cazenave R."/>
            <person name="Ahrendt S."/>
            <person name="Wang J."/>
            <person name="Lipzen A."/>
            <person name="Daum C."/>
            <person name="Barry K."/>
            <person name="Grigoriev I.V."/>
            <person name="Favel A."/>
            <person name="Rosso M.N."/>
            <person name="Martin F."/>
        </authorList>
    </citation>
    <scope>NUCLEOTIDE SEQUENCE [LARGE SCALE GENOMIC DNA]</scope>
    <source>
        <strain evidence="2 3">CIRM-BRFM 2984</strain>
    </source>
</reference>
<evidence type="ECO:0000313" key="3">
    <source>
        <dbReference type="Proteomes" id="UP001362999"/>
    </source>
</evidence>
<keyword evidence="3" id="KW-1185">Reference proteome</keyword>
<sequence length="470" mass="49493">MASVSVSHNHNPFRTPTATPNPTGIAPQQNQQYAPPTSPPPAPANNPQQHYAPPPLPPPQNDVADPIGLTEDAPPAYTTRADVYQGESTLEYGPTRPFQPQTVPPLPHQHQHPPLQQQQQQAGWVPQQQQPSMWSQIAAQFTGASTSSSSGSGFPPSHWSSGYPGRQQQQHPPPHPPPSNSSFSPPQQQQQYPPPPQAPPPSTSTSTSSSHISEFARDFYGTTSVPPGAFSDVSGMRGTGGGGGGTGYPPPPPRHPSQSQHTGGGGNGGAGAGEAIPDDGRPTTTPTAGHPLLLNGNMLVYPKGHECYKCNNTGYKNADPLRPCHRCWDRYARPYAGAMVYAPSSSASNSNAAFNTGGGGGSMNGTTFQRPLPHLNGYRATHSSSSSSNTFPGSFPPQNINTYPPPNLYPPPPPVGTVLRPGDPRLGGAPCWRCGGRGTVSGRGFLDRMVEVLDGERVGCAVCRGVGRVW</sequence>
<gene>
    <name evidence="2" type="ORF">R3P38DRAFT_1050116</name>
</gene>
<comment type="caution">
    <text evidence="2">The sequence shown here is derived from an EMBL/GenBank/DDBJ whole genome shotgun (WGS) entry which is preliminary data.</text>
</comment>
<feature type="compositionally biased region" description="Polar residues" evidence="1">
    <location>
        <begin position="389"/>
        <end position="400"/>
    </location>
</feature>
<feature type="compositionally biased region" description="Low complexity" evidence="1">
    <location>
        <begin position="141"/>
        <end position="170"/>
    </location>
</feature>
<feature type="compositionally biased region" description="Low complexity" evidence="1">
    <location>
        <begin position="180"/>
        <end position="191"/>
    </location>
</feature>